<evidence type="ECO:0000313" key="6">
    <source>
        <dbReference type="EMBL" id="MTD56069.1"/>
    </source>
</evidence>
<accession>A0A6N7Z448</accession>
<dbReference type="PANTHER" id="PTHR46847">
    <property type="entry name" value="D-ALLOSE-BINDING PERIPLASMIC PROTEIN-RELATED"/>
    <property type="match status" value="1"/>
</dbReference>
<dbReference type="OrthoDB" id="5093953at2"/>
<dbReference type="CDD" id="cd01536">
    <property type="entry name" value="PBP1_ABC_sugar_binding-like"/>
    <property type="match status" value="1"/>
</dbReference>
<comment type="caution">
    <text evidence="6">The sequence shown here is derived from an EMBL/GenBank/DDBJ whole genome shotgun (WGS) entry which is preliminary data.</text>
</comment>
<evidence type="ECO:0000259" key="5">
    <source>
        <dbReference type="Pfam" id="PF13407"/>
    </source>
</evidence>
<sequence>MLRRIRGRGVFLAALAGACLLAACSTTSANTGEQHSIDVGAGDPVSVSGSPRIAVFLAGANNTLGQVTVDESKKVGAEQHIDVTVFDARYDSQVQYDQIQSAITSGRYNAFVVVAMDPNGVCDLVSKDAPAGGVVTVTEAVPLCGRAFGPPDQLYQPGTLSFVSGQSDSANFVRWAGEIRKRNPGPQKALFVTGPEILPSSVNSSKPFQAFAAQDPSFKVIVSHGDYTQQSGQDQTANLLTANPDATLIVTDYTDLTKGAVQALKDAGRTGVKVYDYGGGQDAVQLIKSGDVELTAAILPASWIRTSIGQIVNAFAGKPVDRIVPLGANEPFITRDNVSTFKPEY</sequence>
<evidence type="ECO:0000256" key="2">
    <source>
        <dbReference type="ARBA" id="ARBA00007639"/>
    </source>
</evidence>
<dbReference type="PANTHER" id="PTHR46847:SF1">
    <property type="entry name" value="D-ALLOSE-BINDING PERIPLASMIC PROTEIN-RELATED"/>
    <property type="match status" value="1"/>
</dbReference>
<keyword evidence="3 4" id="KW-0732">Signal</keyword>
<dbReference type="InterPro" id="IPR028082">
    <property type="entry name" value="Peripla_BP_I"/>
</dbReference>
<name>A0A6N7Z448_9PSEU</name>
<keyword evidence="7" id="KW-1185">Reference proteome</keyword>
<dbReference type="Proteomes" id="UP000440096">
    <property type="component" value="Unassembled WGS sequence"/>
</dbReference>
<dbReference type="AlphaFoldDB" id="A0A6N7Z448"/>
<dbReference type="GO" id="GO:0030246">
    <property type="term" value="F:carbohydrate binding"/>
    <property type="evidence" value="ECO:0007669"/>
    <property type="project" value="UniProtKB-ARBA"/>
</dbReference>
<dbReference type="Gene3D" id="3.40.50.2300">
    <property type="match status" value="2"/>
</dbReference>
<dbReference type="RefSeq" id="WP_154758240.1">
    <property type="nucleotide sequence ID" value="NZ_WMBA01000029.1"/>
</dbReference>
<dbReference type="EMBL" id="WMBA01000029">
    <property type="protein sequence ID" value="MTD56069.1"/>
    <property type="molecule type" value="Genomic_DNA"/>
</dbReference>
<feature type="chain" id="PRO_5026936456" evidence="4">
    <location>
        <begin position="30"/>
        <end position="345"/>
    </location>
</feature>
<evidence type="ECO:0000256" key="4">
    <source>
        <dbReference type="SAM" id="SignalP"/>
    </source>
</evidence>
<dbReference type="Pfam" id="PF13407">
    <property type="entry name" value="Peripla_BP_4"/>
    <property type="match status" value="1"/>
</dbReference>
<gene>
    <name evidence="6" type="ORF">GKO32_19105</name>
</gene>
<dbReference type="GO" id="GO:0030313">
    <property type="term" value="C:cell envelope"/>
    <property type="evidence" value="ECO:0007669"/>
    <property type="project" value="UniProtKB-SubCell"/>
</dbReference>
<evidence type="ECO:0000256" key="3">
    <source>
        <dbReference type="ARBA" id="ARBA00022729"/>
    </source>
</evidence>
<evidence type="ECO:0000256" key="1">
    <source>
        <dbReference type="ARBA" id="ARBA00004196"/>
    </source>
</evidence>
<comment type="similarity">
    <text evidence="2">Belongs to the bacterial solute-binding protein 2 family.</text>
</comment>
<reference evidence="6 7" key="1">
    <citation type="submission" date="2019-11" db="EMBL/GenBank/DDBJ databases">
        <title>Draft genome of Amycolatopsis RM579.</title>
        <authorList>
            <person name="Duangmal K."/>
            <person name="Mingma R."/>
        </authorList>
    </citation>
    <scope>NUCLEOTIDE SEQUENCE [LARGE SCALE GENOMIC DNA]</scope>
    <source>
        <strain evidence="6 7">RM579</strain>
    </source>
</reference>
<feature type="signal peptide" evidence="4">
    <location>
        <begin position="1"/>
        <end position="29"/>
    </location>
</feature>
<protein>
    <submittedName>
        <fullName evidence="6">Substrate-binding domain-containing protein</fullName>
    </submittedName>
</protein>
<organism evidence="6 7">
    <name type="scientific">Amycolatopsis pithecellobii</name>
    <dbReference type="NCBI Taxonomy" id="664692"/>
    <lineage>
        <taxon>Bacteria</taxon>
        <taxon>Bacillati</taxon>
        <taxon>Actinomycetota</taxon>
        <taxon>Actinomycetes</taxon>
        <taxon>Pseudonocardiales</taxon>
        <taxon>Pseudonocardiaceae</taxon>
        <taxon>Amycolatopsis</taxon>
    </lineage>
</organism>
<comment type="subcellular location">
    <subcellularLocation>
        <location evidence="1">Cell envelope</location>
    </subcellularLocation>
</comment>
<dbReference type="InterPro" id="IPR025997">
    <property type="entry name" value="SBP_2_dom"/>
</dbReference>
<proteinExistence type="inferred from homology"/>
<feature type="domain" description="Periplasmic binding protein" evidence="5">
    <location>
        <begin position="53"/>
        <end position="318"/>
    </location>
</feature>
<evidence type="ECO:0000313" key="7">
    <source>
        <dbReference type="Proteomes" id="UP000440096"/>
    </source>
</evidence>
<dbReference type="PROSITE" id="PS51257">
    <property type="entry name" value="PROKAR_LIPOPROTEIN"/>
    <property type="match status" value="1"/>
</dbReference>
<dbReference type="SUPFAM" id="SSF53822">
    <property type="entry name" value="Periplasmic binding protein-like I"/>
    <property type="match status" value="1"/>
</dbReference>